<feature type="transmembrane region" description="Helical" evidence="5">
    <location>
        <begin position="136"/>
        <end position="155"/>
    </location>
</feature>
<evidence type="ECO:0000256" key="5">
    <source>
        <dbReference type="HAMAP-Rule" id="MF_00445"/>
    </source>
</evidence>
<keyword evidence="3 5" id="KW-1133">Transmembrane helix</keyword>
<evidence type="ECO:0000259" key="7">
    <source>
        <dbReference type="Pfam" id="PF00361"/>
    </source>
</evidence>
<feature type="transmembrane region" description="Helical" evidence="5">
    <location>
        <begin position="277"/>
        <end position="298"/>
    </location>
</feature>
<feature type="transmembrane region" description="Helical" evidence="5">
    <location>
        <begin position="111"/>
        <end position="130"/>
    </location>
</feature>
<evidence type="ECO:0000256" key="1">
    <source>
        <dbReference type="ARBA" id="ARBA00004127"/>
    </source>
</evidence>
<dbReference type="Proteomes" id="UP000275461">
    <property type="component" value="Unassembled WGS sequence"/>
</dbReference>
<keyword evidence="9" id="KW-1185">Reference proteome</keyword>
<feature type="transmembrane region" description="Helical" evidence="5">
    <location>
        <begin position="375"/>
        <end position="398"/>
    </location>
</feature>
<dbReference type="GO" id="GO:0050136">
    <property type="term" value="F:NADH dehydrogenase (quinone) (non-electrogenic) activity"/>
    <property type="evidence" value="ECO:0007669"/>
    <property type="project" value="UniProtKB-UniRule"/>
</dbReference>
<reference evidence="8 9" key="1">
    <citation type="submission" date="2018-10" db="EMBL/GenBank/DDBJ databases">
        <title>Genomic Encyclopedia of Type Strains, Phase IV (KMG-IV): sequencing the most valuable type-strain genomes for metagenomic binning, comparative biology and taxonomic classification.</title>
        <authorList>
            <person name="Goeker M."/>
        </authorList>
    </citation>
    <scope>NUCLEOTIDE SEQUENCE [LARGE SCALE GENOMIC DNA]</scope>
    <source>
        <strain evidence="8 9">DSM 12769</strain>
    </source>
</reference>
<gene>
    <name evidence="5" type="primary">nuoN</name>
    <name evidence="8" type="ORF">DFR31_0724</name>
</gene>
<evidence type="ECO:0000256" key="6">
    <source>
        <dbReference type="RuleBase" id="RU000320"/>
    </source>
</evidence>
<dbReference type="RefSeq" id="WP_121441273.1">
    <property type="nucleotide sequence ID" value="NZ_RCDA01000001.1"/>
</dbReference>
<comment type="similarity">
    <text evidence="5">Belongs to the complex I subunit 2 family.</text>
</comment>
<dbReference type="GO" id="GO:0008137">
    <property type="term" value="F:NADH dehydrogenase (ubiquinone) activity"/>
    <property type="evidence" value="ECO:0007669"/>
    <property type="project" value="InterPro"/>
</dbReference>
<sequence>MTVDTPDFVMPDFSLALPEIWMLLMACVVLVVDLYSKDDRRGMTFMLTQFTLVVAGVLAITTHWGEPAVTFSGTYVSDSLAGILKAAIAGLGFLSFAYCRDYLEERGLLKGEYFVLGLFSLLGMMILASAHNLLTVYLGLELLALTLYAMVAFNRDNLQATEAGMKYFVLGAIASGILLYGMSLIYGATGSLDLAEIAAYAGDQGANDWLLILGMTMVVVGVAFKFGAVPFHTWMPDVYQGAPATVALFASTAPKVAAVALFIRLLGEGLGPVHDQWQPMIIMLAIASLVVGNLAALAQTNIKRMLAYSTASHVGFILLGFIAGTAEGYSAALFYAITYGLMSAGAFGLIILLSHRGFEAENISDFKGLNDRSPVMALIMLLLMFSMTGIPGTVGFYAKWLVLKSVVDVGLVWLAVFAVVFAVIGAFYYLRVLKFVYFDKPETEEAPQGGSMAMRGLLVANGIAVLLLGIFPDSLISACMAAFGVSYG</sequence>
<comment type="function">
    <text evidence="5">NDH-1 shuttles electrons from NADH, via FMN and iron-sulfur (Fe-S) centers, to quinones in the respiratory chain. The immediate electron acceptor for the enzyme in this species is believed to be ubiquinone. Couples the redox reaction to proton translocation (for every two electrons transferred, four hydrogen ions are translocated across the cytoplasmic membrane), and thus conserves the redox energy in a proton gradient.</text>
</comment>
<comment type="subunit">
    <text evidence="5">NDH-1 is composed of 14 different subunits. Subunits NuoA, H, J, K, L, M, N constitute the membrane sector of the complex.</text>
</comment>
<comment type="subcellular location">
    <subcellularLocation>
        <location evidence="5">Cell membrane</location>
        <topology evidence="5">Multi-pass membrane protein</topology>
    </subcellularLocation>
    <subcellularLocation>
        <location evidence="1">Endomembrane system</location>
        <topology evidence="1">Multi-pass membrane protein</topology>
    </subcellularLocation>
    <subcellularLocation>
        <location evidence="6">Membrane</location>
        <topology evidence="6">Multi-pass membrane protein</topology>
    </subcellularLocation>
</comment>
<feature type="transmembrane region" description="Helical" evidence="5">
    <location>
        <begin position="80"/>
        <end position="99"/>
    </location>
</feature>
<protein>
    <recommendedName>
        <fullName evidence="5">NADH-quinone oxidoreductase subunit N</fullName>
        <ecNumber evidence="5">7.1.1.-</ecNumber>
    </recommendedName>
    <alternativeName>
        <fullName evidence="5">NADH dehydrogenase I subunit N</fullName>
    </alternativeName>
    <alternativeName>
        <fullName evidence="5">NDH-1 subunit N</fullName>
    </alternativeName>
</protein>
<dbReference type="PRINTS" id="PR01434">
    <property type="entry name" value="NADHDHGNASE5"/>
</dbReference>
<feature type="transmembrane region" description="Helical" evidence="5">
    <location>
        <begin position="209"/>
        <end position="229"/>
    </location>
</feature>
<dbReference type="GO" id="GO:0012505">
    <property type="term" value="C:endomembrane system"/>
    <property type="evidence" value="ECO:0007669"/>
    <property type="project" value="UniProtKB-SubCell"/>
</dbReference>
<feature type="transmembrane region" description="Helical" evidence="5">
    <location>
        <begin position="410"/>
        <end position="430"/>
    </location>
</feature>
<dbReference type="GO" id="GO:0048038">
    <property type="term" value="F:quinone binding"/>
    <property type="evidence" value="ECO:0007669"/>
    <property type="project" value="UniProtKB-KW"/>
</dbReference>
<dbReference type="HAMAP" id="MF_00445">
    <property type="entry name" value="NDH1_NuoN_1"/>
    <property type="match status" value="1"/>
</dbReference>
<evidence type="ECO:0000313" key="8">
    <source>
        <dbReference type="EMBL" id="RLK50816.1"/>
    </source>
</evidence>
<feature type="transmembrane region" description="Helical" evidence="5">
    <location>
        <begin position="20"/>
        <end position="36"/>
    </location>
</feature>
<dbReference type="EC" id="7.1.1.-" evidence="5"/>
<dbReference type="AlphaFoldDB" id="A0A498C978"/>
<evidence type="ECO:0000313" key="9">
    <source>
        <dbReference type="Proteomes" id="UP000275461"/>
    </source>
</evidence>
<feature type="transmembrane region" description="Helical" evidence="5">
    <location>
        <begin position="241"/>
        <end position="265"/>
    </location>
</feature>
<dbReference type="NCBIfam" id="TIGR01770">
    <property type="entry name" value="NDH_I_N"/>
    <property type="match status" value="1"/>
</dbReference>
<keyword evidence="5" id="KW-1278">Translocase</keyword>
<comment type="catalytic activity">
    <reaction evidence="5">
        <text>a quinone + NADH + 5 H(+)(in) = a quinol + NAD(+) + 4 H(+)(out)</text>
        <dbReference type="Rhea" id="RHEA:57888"/>
        <dbReference type="ChEBI" id="CHEBI:15378"/>
        <dbReference type="ChEBI" id="CHEBI:24646"/>
        <dbReference type="ChEBI" id="CHEBI:57540"/>
        <dbReference type="ChEBI" id="CHEBI:57945"/>
        <dbReference type="ChEBI" id="CHEBI:132124"/>
    </reaction>
</comment>
<dbReference type="InterPro" id="IPR001750">
    <property type="entry name" value="ND/Mrp_TM"/>
</dbReference>
<dbReference type="Pfam" id="PF00361">
    <property type="entry name" value="Proton_antipo_M"/>
    <property type="match status" value="1"/>
</dbReference>
<dbReference type="InterPro" id="IPR010096">
    <property type="entry name" value="NADH-Q_OxRdtase_suN/2"/>
</dbReference>
<keyword evidence="5" id="KW-0874">Quinone</keyword>
<dbReference type="OrthoDB" id="9768329at2"/>
<feature type="transmembrane region" description="Helical" evidence="5">
    <location>
        <begin position="43"/>
        <end position="60"/>
    </location>
</feature>
<evidence type="ECO:0000256" key="2">
    <source>
        <dbReference type="ARBA" id="ARBA00022692"/>
    </source>
</evidence>
<keyword evidence="4 5" id="KW-0472">Membrane</keyword>
<comment type="caution">
    <text evidence="8">The sequence shown here is derived from an EMBL/GenBank/DDBJ whole genome shotgun (WGS) entry which is preliminary data.</text>
</comment>
<feature type="domain" description="NADH:quinone oxidoreductase/Mrp antiporter transmembrane" evidence="7">
    <location>
        <begin position="130"/>
        <end position="424"/>
    </location>
</feature>
<dbReference type="PANTHER" id="PTHR22773">
    <property type="entry name" value="NADH DEHYDROGENASE"/>
    <property type="match status" value="1"/>
</dbReference>
<feature type="transmembrane region" description="Helical" evidence="5">
    <location>
        <begin position="458"/>
        <end position="483"/>
    </location>
</feature>
<dbReference type="NCBIfam" id="NF004442">
    <property type="entry name" value="PRK05777.1-5"/>
    <property type="match status" value="1"/>
</dbReference>
<keyword evidence="5" id="KW-1003">Cell membrane</keyword>
<keyword evidence="2 5" id="KW-0812">Transmembrane</keyword>
<feature type="transmembrane region" description="Helical" evidence="5">
    <location>
        <begin position="167"/>
        <end position="189"/>
    </location>
</feature>
<keyword evidence="5" id="KW-0830">Ubiquinone</keyword>
<accession>A0A498C978</accession>
<dbReference type="GO" id="GO:0005886">
    <property type="term" value="C:plasma membrane"/>
    <property type="evidence" value="ECO:0007669"/>
    <property type="project" value="UniProtKB-SubCell"/>
</dbReference>
<organism evidence="8 9">
    <name type="scientific">Alkalispirillum mobile</name>
    <dbReference type="NCBI Taxonomy" id="85925"/>
    <lineage>
        <taxon>Bacteria</taxon>
        <taxon>Pseudomonadati</taxon>
        <taxon>Pseudomonadota</taxon>
        <taxon>Gammaproteobacteria</taxon>
        <taxon>Chromatiales</taxon>
        <taxon>Ectothiorhodospiraceae</taxon>
        <taxon>Alkalispirillum</taxon>
    </lineage>
</organism>
<evidence type="ECO:0000256" key="3">
    <source>
        <dbReference type="ARBA" id="ARBA00022989"/>
    </source>
</evidence>
<feature type="transmembrane region" description="Helical" evidence="5">
    <location>
        <begin position="305"/>
        <end position="326"/>
    </location>
</feature>
<keyword evidence="5" id="KW-0813">Transport</keyword>
<dbReference type="EMBL" id="RCDA01000001">
    <property type="protein sequence ID" value="RLK50816.1"/>
    <property type="molecule type" value="Genomic_DNA"/>
</dbReference>
<proteinExistence type="inferred from homology"/>
<feature type="transmembrane region" description="Helical" evidence="5">
    <location>
        <begin position="332"/>
        <end position="354"/>
    </location>
</feature>
<evidence type="ECO:0000256" key="4">
    <source>
        <dbReference type="ARBA" id="ARBA00023136"/>
    </source>
</evidence>
<dbReference type="GO" id="GO:0042773">
    <property type="term" value="P:ATP synthesis coupled electron transport"/>
    <property type="evidence" value="ECO:0007669"/>
    <property type="project" value="InterPro"/>
</dbReference>
<name>A0A498C978_9GAMM</name>
<keyword evidence="5" id="KW-0520">NAD</keyword>